<evidence type="ECO:0000313" key="2">
    <source>
        <dbReference type="Proteomes" id="UP001168537"/>
    </source>
</evidence>
<comment type="caution">
    <text evidence="1">The sequence shown here is derived from an EMBL/GenBank/DDBJ whole genome shotgun (WGS) entry which is preliminary data.</text>
</comment>
<reference evidence="1" key="1">
    <citation type="submission" date="2023-06" db="EMBL/GenBank/DDBJ databases">
        <title>Draft genome sequence of Nocardioides sp. SOB72.</title>
        <authorList>
            <person name="Zhang G."/>
        </authorList>
    </citation>
    <scope>NUCLEOTIDE SEQUENCE</scope>
    <source>
        <strain evidence="1">SOB72</strain>
    </source>
</reference>
<name>A0ABT8EZ79_9ACTN</name>
<organism evidence="1 2">
    <name type="scientific">Nocardioides abyssi</name>
    <dbReference type="NCBI Taxonomy" id="3058370"/>
    <lineage>
        <taxon>Bacteria</taxon>
        <taxon>Bacillati</taxon>
        <taxon>Actinomycetota</taxon>
        <taxon>Actinomycetes</taxon>
        <taxon>Propionibacteriales</taxon>
        <taxon>Nocardioidaceae</taxon>
        <taxon>Nocardioides</taxon>
    </lineage>
</organism>
<proteinExistence type="predicted"/>
<dbReference type="RefSeq" id="WP_300962815.1">
    <property type="nucleotide sequence ID" value="NZ_JAUHJR010000014.1"/>
</dbReference>
<accession>A0ABT8EZ79</accession>
<dbReference type="InterPro" id="IPR020503">
    <property type="entry name" value="Uncharacterised_Rv2561"/>
</dbReference>
<keyword evidence="2" id="KW-1185">Reference proteome</keyword>
<evidence type="ECO:0000313" key="1">
    <source>
        <dbReference type="EMBL" id="MDN4163500.1"/>
    </source>
</evidence>
<sequence length="166" mass="17915">MAATYAAASAMHRAFHHERRYVGASLCPCRGCTEVARLRLKFVAHVGEVATQTIRQRRKLVGIDVILVHRMLKNSVSIPEYVLMSEDLHRLGDGVAPETAAHEVSEDLEGIGSTRSFAVDVADLTAFEPPPSAGPNLLARLGRTFTVAGAGLPAMLGLRRRTVEAS</sequence>
<protein>
    <submittedName>
        <fullName evidence="1">DUF2652 domain-containing protein</fullName>
    </submittedName>
</protein>
<dbReference type="Pfam" id="PF10851">
    <property type="entry name" value="DUF2652"/>
    <property type="match status" value="1"/>
</dbReference>
<gene>
    <name evidence="1" type="ORF">QWY29_19175</name>
</gene>
<dbReference type="EMBL" id="JAUHJR010000014">
    <property type="protein sequence ID" value="MDN4163500.1"/>
    <property type="molecule type" value="Genomic_DNA"/>
</dbReference>
<dbReference type="Proteomes" id="UP001168537">
    <property type="component" value="Unassembled WGS sequence"/>
</dbReference>